<gene>
    <name evidence="1" type="ORF">NMU03_14565</name>
</gene>
<proteinExistence type="predicted"/>
<accession>A0ABY5I0C9</accession>
<evidence type="ECO:0000313" key="2">
    <source>
        <dbReference type="Proteomes" id="UP001060112"/>
    </source>
</evidence>
<protein>
    <submittedName>
        <fullName evidence="1">Uncharacterized protein</fullName>
    </submittedName>
</protein>
<reference evidence="1" key="1">
    <citation type="submission" date="2022-07" db="EMBL/GenBank/DDBJ databases">
        <title>Faecal culturing of patients with breast cancer.</title>
        <authorList>
            <person name="Teng N.M.Y."/>
            <person name="Kiu R."/>
            <person name="Evans R."/>
            <person name="Baker D.J."/>
            <person name="Zenner C."/>
            <person name="Robinson S.D."/>
            <person name="Hall L.J."/>
        </authorList>
    </citation>
    <scope>NUCLEOTIDE SEQUENCE</scope>
    <source>
        <strain evidence="1">LH1062</strain>
    </source>
</reference>
<sequence length="82" mass="9445">MKTIYETLEMNRIQDQLIHFCASSLGKEKIQTLEMFDDEDDLQEALNKVEEGMQFIERQGRIPLGGLSDISLSLKKQIVMVL</sequence>
<dbReference type="Proteomes" id="UP001060112">
    <property type="component" value="Chromosome"/>
</dbReference>
<keyword evidence="2" id="KW-1185">Reference proteome</keyword>
<evidence type="ECO:0000313" key="1">
    <source>
        <dbReference type="EMBL" id="UTY38801.1"/>
    </source>
</evidence>
<name>A0ABY5I0C9_9FIRM</name>
<dbReference type="EMBL" id="CP101620">
    <property type="protein sequence ID" value="UTY38801.1"/>
    <property type="molecule type" value="Genomic_DNA"/>
</dbReference>
<organism evidence="1 2">
    <name type="scientific">Allocoprobacillus halotolerans</name>
    <dbReference type="NCBI Taxonomy" id="2944914"/>
    <lineage>
        <taxon>Bacteria</taxon>
        <taxon>Bacillati</taxon>
        <taxon>Bacillota</taxon>
        <taxon>Erysipelotrichia</taxon>
        <taxon>Erysipelotrichales</taxon>
        <taxon>Erysipelotrichaceae</taxon>
        <taxon>Allocoprobacillus</taxon>
    </lineage>
</organism>
<dbReference type="RefSeq" id="WP_290139444.1">
    <property type="nucleotide sequence ID" value="NZ_CP101620.1"/>
</dbReference>